<reference evidence="1" key="1">
    <citation type="journal article" date="2021" name="PeerJ">
        <title>Extensive microbial diversity within the chicken gut microbiome revealed by metagenomics and culture.</title>
        <authorList>
            <person name="Gilroy R."/>
            <person name="Ravi A."/>
            <person name="Getino M."/>
            <person name="Pursley I."/>
            <person name="Horton D.L."/>
            <person name="Alikhan N.F."/>
            <person name="Baker D."/>
            <person name="Gharbi K."/>
            <person name="Hall N."/>
            <person name="Watson M."/>
            <person name="Adriaenssens E.M."/>
            <person name="Foster-Nyarko E."/>
            <person name="Jarju S."/>
            <person name="Secka A."/>
            <person name="Antonio M."/>
            <person name="Oren A."/>
            <person name="Chaudhuri R.R."/>
            <person name="La Ragione R."/>
            <person name="Hildebrand F."/>
            <person name="Pallen M.J."/>
        </authorList>
    </citation>
    <scope>NUCLEOTIDE SEQUENCE</scope>
    <source>
        <strain evidence="1">Gambia16-930</strain>
    </source>
</reference>
<proteinExistence type="predicted"/>
<organism evidence="1 2">
    <name type="scientific">Candidatus Onthomorpha intestinigallinarum</name>
    <dbReference type="NCBI Taxonomy" id="2840880"/>
    <lineage>
        <taxon>Bacteria</taxon>
        <taxon>Pseudomonadati</taxon>
        <taxon>Bacteroidota</taxon>
        <taxon>Bacteroidia</taxon>
        <taxon>Bacteroidales</taxon>
        <taxon>Candidatus Onthomorpha</taxon>
    </lineage>
</organism>
<reference evidence="1" key="2">
    <citation type="submission" date="2021-04" db="EMBL/GenBank/DDBJ databases">
        <authorList>
            <person name="Gilroy R."/>
        </authorList>
    </citation>
    <scope>NUCLEOTIDE SEQUENCE</scope>
    <source>
        <strain evidence="1">Gambia16-930</strain>
    </source>
</reference>
<protein>
    <submittedName>
        <fullName evidence="1">T9SS type A sorting domain-containing protein</fullName>
    </submittedName>
</protein>
<dbReference type="InterPro" id="IPR026444">
    <property type="entry name" value="Secre_tail"/>
</dbReference>
<dbReference type="NCBIfam" id="TIGR04183">
    <property type="entry name" value="Por_Secre_tail"/>
    <property type="match status" value="1"/>
</dbReference>
<accession>A0A9D1RFV6</accession>
<name>A0A9D1RFV6_9BACT</name>
<gene>
    <name evidence="1" type="ORF">IAC47_00975</name>
</gene>
<dbReference type="AlphaFoldDB" id="A0A9D1RFV6"/>
<sequence length="41" mass="4378">MGQKVYTTTNNSFTLDGVSAGAYIIKVSNGKSVKSEKIIVQ</sequence>
<dbReference type="EMBL" id="DXGG01000035">
    <property type="protein sequence ID" value="HIW86837.1"/>
    <property type="molecule type" value="Genomic_DNA"/>
</dbReference>
<comment type="caution">
    <text evidence="1">The sequence shown here is derived from an EMBL/GenBank/DDBJ whole genome shotgun (WGS) entry which is preliminary data.</text>
</comment>
<evidence type="ECO:0000313" key="1">
    <source>
        <dbReference type="EMBL" id="HIW86837.1"/>
    </source>
</evidence>
<evidence type="ECO:0000313" key="2">
    <source>
        <dbReference type="Proteomes" id="UP000824267"/>
    </source>
</evidence>
<dbReference type="Proteomes" id="UP000824267">
    <property type="component" value="Unassembled WGS sequence"/>
</dbReference>